<evidence type="ECO:0000256" key="16">
    <source>
        <dbReference type="RuleBase" id="RU363051"/>
    </source>
</evidence>
<dbReference type="PRINTS" id="PR00462">
    <property type="entry name" value="LIGNINASE"/>
</dbReference>
<keyword evidence="6 16" id="KW-0732">Signal</keyword>
<dbReference type="Proteomes" id="UP001175226">
    <property type="component" value="Unassembled WGS sequence"/>
</dbReference>
<dbReference type="Pfam" id="PF11895">
    <property type="entry name" value="Peroxidase_ext"/>
    <property type="match status" value="1"/>
</dbReference>
<keyword evidence="19" id="KW-1185">Reference proteome</keyword>
<accession>A0AA39IW46</accession>
<feature type="binding site" evidence="13">
    <location>
        <position position="103"/>
    </location>
    <ligand>
        <name>Ca(2+)</name>
        <dbReference type="ChEBI" id="CHEBI:29108"/>
        <label>1</label>
    </ligand>
</feature>
<feature type="disulfide bond" evidence="15">
    <location>
        <begin position="43"/>
        <end position="56"/>
    </location>
</feature>
<keyword evidence="4 13" id="KW-0349">Heme</keyword>
<feature type="binding site" evidence="13">
    <location>
        <position position="235"/>
    </location>
    <ligand>
        <name>Ca(2+)</name>
        <dbReference type="ChEBI" id="CHEBI:29108"/>
        <label>2</label>
    </ligand>
</feature>
<protein>
    <recommendedName>
        <fullName evidence="16">Peroxidase</fullName>
        <ecNumber evidence="16">1.11.1.-</ecNumber>
    </recommendedName>
</protein>
<gene>
    <name evidence="18" type="ORF">EV421DRAFT_1927235</name>
</gene>
<keyword evidence="15" id="KW-1015">Disulfide bond</keyword>
<evidence type="ECO:0000256" key="12">
    <source>
        <dbReference type="PIRSR" id="PIRSR601621-1"/>
    </source>
</evidence>
<evidence type="ECO:0000256" key="1">
    <source>
        <dbReference type="ARBA" id="ARBA00006089"/>
    </source>
</evidence>
<dbReference type="PROSITE" id="PS50873">
    <property type="entry name" value="PEROXIDASE_4"/>
    <property type="match status" value="1"/>
</dbReference>
<dbReference type="GO" id="GO:0046872">
    <property type="term" value="F:metal ion binding"/>
    <property type="evidence" value="ECO:0007669"/>
    <property type="project" value="UniProtKB-UniRule"/>
</dbReference>
<feature type="binding site" evidence="13">
    <location>
        <position position="101"/>
    </location>
    <ligand>
        <name>Ca(2+)</name>
        <dbReference type="ChEBI" id="CHEBI:29108"/>
        <label>1</label>
    </ligand>
</feature>
<feature type="signal peptide" evidence="16">
    <location>
        <begin position="1"/>
        <end position="35"/>
    </location>
</feature>
<evidence type="ECO:0000256" key="5">
    <source>
        <dbReference type="ARBA" id="ARBA00022723"/>
    </source>
</evidence>
<evidence type="ECO:0000256" key="10">
    <source>
        <dbReference type="ARBA" id="ARBA00023180"/>
    </source>
</evidence>
<dbReference type="EC" id="1.11.1.-" evidence="16"/>
<dbReference type="GO" id="GO:0004601">
    <property type="term" value="F:peroxidase activity"/>
    <property type="evidence" value="ECO:0007669"/>
    <property type="project" value="UniProtKB-KW"/>
</dbReference>
<dbReference type="PANTHER" id="PTHR31356">
    <property type="entry name" value="THYLAKOID LUMENAL 29 KDA PROTEIN, CHLOROPLASTIC-RELATED"/>
    <property type="match status" value="1"/>
</dbReference>
<reference evidence="18" key="1">
    <citation type="submission" date="2023-06" db="EMBL/GenBank/DDBJ databases">
        <authorList>
            <consortium name="Lawrence Berkeley National Laboratory"/>
            <person name="Ahrendt S."/>
            <person name="Sahu N."/>
            <person name="Indic B."/>
            <person name="Wong-Bajracharya J."/>
            <person name="Merenyi Z."/>
            <person name="Ke H.-M."/>
            <person name="Monk M."/>
            <person name="Kocsube S."/>
            <person name="Drula E."/>
            <person name="Lipzen A."/>
            <person name="Balint B."/>
            <person name="Henrissat B."/>
            <person name="Andreopoulos B."/>
            <person name="Martin F.M."/>
            <person name="Harder C.B."/>
            <person name="Rigling D."/>
            <person name="Ford K.L."/>
            <person name="Foster G.D."/>
            <person name="Pangilinan J."/>
            <person name="Papanicolaou A."/>
            <person name="Barry K."/>
            <person name="LaButti K."/>
            <person name="Viragh M."/>
            <person name="Koriabine M."/>
            <person name="Yan M."/>
            <person name="Riley R."/>
            <person name="Champramary S."/>
            <person name="Plett K.L."/>
            <person name="Tsai I.J."/>
            <person name="Slot J."/>
            <person name="Sipos G."/>
            <person name="Plett J."/>
            <person name="Nagy L.G."/>
            <person name="Grigoriev I.V."/>
        </authorList>
    </citation>
    <scope>NUCLEOTIDE SEQUENCE</scope>
    <source>
        <strain evidence="18">FPL87.14</strain>
    </source>
</reference>
<evidence type="ECO:0000256" key="13">
    <source>
        <dbReference type="PIRSR" id="PIRSR601621-2"/>
    </source>
</evidence>
<evidence type="ECO:0000256" key="4">
    <source>
        <dbReference type="ARBA" id="ARBA00022617"/>
    </source>
</evidence>
<feature type="binding site" evidence="13">
    <location>
        <position position="228"/>
    </location>
    <ligand>
        <name>Ca(2+)</name>
        <dbReference type="ChEBI" id="CHEBI:29108"/>
        <label>2</label>
    </ligand>
</feature>
<dbReference type="InterPro" id="IPR044831">
    <property type="entry name" value="Ccp1-like"/>
</dbReference>
<keyword evidence="9 13" id="KW-0408">Iron</keyword>
<keyword evidence="5 13" id="KW-0479">Metal-binding</keyword>
<keyword evidence="8 16" id="KW-0560">Oxidoreductase</keyword>
<keyword evidence="2" id="KW-0964">Secreted</keyword>
<proteinExistence type="inferred from homology"/>
<evidence type="ECO:0000256" key="9">
    <source>
        <dbReference type="ARBA" id="ARBA00023004"/>
    </source>
</evidence>
<dbReference type="GO" id="GO:0034599">
    <property type="term" value="P:cellular response to oxidative stress"/>
    <property type="evidence" value="ECO:0007669"/>
    <property type="project" value="InterPro"/>
</dbReference>
<dbReference type="SUPFAM" id="SSF48113">
    <property type="entry name" value="Heme-dependent peroxidases"/>
    <property type="match status" value="1"/>
</dbReference>
<evidence type="ECO:0000256" key="7">
    <source>
        <dbReference type="ARBA" id="ARBA00022837"/>
    </source>
</evidence>
<feature type="site" description="Transition state stabilizer" evidence="14">
    <location>
        <position position="83"/>
    </location>
</feature>
<dbReference type="GO" id="GO:0042744">
    <property type="term" value="P:hydrogen peroxide catabolic process"/>
    <property type="evidence" value="ECO:0007669"/>
    <property type="project" value="UniProtKB-KW"/>
</dbReference>
<feature type="binding site" evidence="13">
    <location>
        <position position="211"/>
    </location>
    <ligand>
        <name>Ca(2+)</name>
        <dbReference type="ChEBI" id="CHEBI:29108"/>
        <label>2</label>
    </ligand>
</feature>
<evidence type="ECO:0000256" key="14">
    <source>
        <dbReference type="PIRSR" id="PIRSR601621-3"/>
    </source>
</evidence>
<feature type="binding site" description="axial binding residue" evidence="13">
    <location>
        <position position="210"/>
    </location>
    <ligand>
        <name>heme b</name>
        <dbReference type="ChEBI" id="CHEBI:60344"/>
    </ligand>
    <ligandPart>
        <name>Fe</name>
        <dbReference type="ChEBI" id="CHEBI:18248"/>
    </ligandPart>
</feature>
<evidence type="ECO:0000256" key="15">
    <source>
        <dbReference type="PIRSR" id="PIRSR601621-4"/>
    </source>
</evidence>
<comment type="caution">
    <text evidence="18">The sequence shown here is derived from an EMBL/GenBank/DDBJ whole genome shotgun (WGS) entry which is preliminary data.</text>
</comment>
<dbReference type="EMBL" id="JAUEPT010000111">
    <property type="protein sequence ID" value="KAK0431558.1"/>
    <property type="molecule type" value="Genomic_DNA"/>
</dbReference>
<keyword evidence="3 16" id="KW-0575">Peroxidase</keyword>
<dbReference type="InterPro" id="IPR010255">
    <property type="entry name" value="Haem_peroxidase_sf"/>
</dbReference>
<dbReference type="Gene3D" id="1.10.520.10">
    <property type="match status" value="1"/>
</dbReference>
<dbReference type="InterPro" id="IPR001621">
    <property type="entry name" value="Ligninase"/>
</dbReference>
<comment type="similarity">
    <text evidence="1 16">Belongs to the peroxidase family. Ligninase subfamily.</text>
</comment>
<dbReference type="Pfam" id="PF00141">
    <property type="entry name" value="peroxidase"/>
    <property type="match status" value="1"/>
</dbReference>
<evidence type="ECO:0000256" key="11">
    <source>
        <dbReference type="ARBA" id="ARBA00023324"/>
    </source>
</evidence>
<keyword evidence="10" id="KW-0325">Glycoprotein</keyword>
<comment type="cofactor">
    <cofactor evidence="13">
        <name>heme b</name>
        <dbReference type="ChEBI" id="CHEBI:60344"/>
    </cofactor>
    <text evidence="13">Binds 1 heme b (iron(II)-protoporphyrin IX) group per subunit.</text>
</comment>
<feature type="binding site" evidence="13">
    <location>
        <position position="105"/>
    </location>
    <ligand>
        <name>Ca(2+)</name>
        <dbReference type="ChEBI" id="CHEBI:29108"/>
        <label>1</label>
    </ligand>
</feature>
<dbReference type="PANTHER" id="PTHR31356:SF66">
    <property type="entry name" value="CATALASE-PEROXIDASE"/>
    <property type="match status" value="1"/>
</dbReference>
<evidence type="ECO:0000256" key="3">
    <source>
        <dbReference type="ARBA" id="ARBA00022559"/>
    </source>
</evidence>
<evidence type="ECO:0000313" key="18">
    <source>
        <dbReference type="EMBL" id="KAK0431558.1"/>
    </source>
</evidence>
<comment type="cofactor">
    <cofactor evidence="13 16">
        <name>Ca(2+)</name>
        <dbReference type="ChEBI" id="CHEBI:29108"/>
    </cofactor>
    <text evidence="13 16">Binds 2 calcium ions per subunit.</text>
</comment>
<dbReference type="Gene3D" id="1.10.420.10">
    <property type="entry name" value="Peroxidase, domain 2"/>
    <property type="match status" value="1"/>
</dbReference>
<evidence type="ECO:0000259" key="17">
    <source>
        <dbReference type="PROSITE" id="PS50873"/>
    </source>
</evidence>
<dbReference type="PRINTS" id="PR00458">
    <property type="entry name" value="PEROXIDASE"/>
</dbReference>
<feature type="chain" id="PRO_5041488738" description="Peroxidase" evidence="16">
    <location>
        <begin position="36"/>
        <end position="372"/>
    </location>
</feature>
<feature type="binding site" evidence="13">
    <location>
        <position position="88"/>
    </location>
    <ligand>
        <name>Ca(2+)</name>
        <dbReference type="ChEBI" id="CHEBI:29108"/>
        <label>1</label>
    </ligand>
</feature>
<name>A0AA39IW46_9AGAR</name>
<dbReference type="PROSITE" id="PS00436">
    <property type="entry name" value="PEROXIDASE_2"/>
    <property type="match status" value="1"/>
</dbReference>
<evidence type="ECO:0000256" key="8">
    <source>
        <dbReference type="ARBA" id="ARBA00023002"/>
    </source>
</evidence>
<sequence>MVDRVILHCSHRHNMAFAPLLALIFSLAVVRLSDAALTKRVACPDGIHTVTNEACCALFPVIHDVQKNLFGGVCGEEVHESLRLTFHDAIAWSDFTDVGGGADGSIVTFSEIETNFHANDGIDEIVETIKPFIARHNITAGDFIQLSGAVGLTNCPGAPQLNFLFGRPAAIEPAQDKLVPEPFDTVTDIIARFTDAGVTTPQLIALLSSHTVAAADKVDVTIPGTPFDSTPGIFDTQIFIEVQLRGTQFPGTAGNPGEVKSPLAGEMRLESDFKFGSGFVYVFIDSFANNPALMRSEFKSAMLKLSTLGQDLTQMVDCSEVIPEPLAASAHGPHLPAGQNNRDIEQACATAAFPSLTADRGPATSVAPVPPA</sequence>
<keyword evidence="11" id="KW-0376">Hydrogen peroxide</keyword>
<evidence type="ECO:0000256" key="2">
    <source>
        <dbReference type="ARBA" id="ARBA00022525"/>
    </source>
</evidence>
<keyword evidence="7 13" id="KW-0106">Calcium</keyword>
<dbReference type="InterPro" id="IPR002016">
    <property type="entry name" value="Haem_peroxidase"/>
</dbReference>
<evidence type="ECO:0000313" key="19">
    <source>
        <dbReference type="Proteomes" id="UP001175226"/>
    </source>
</evidence>
<dbReference type="GO" id="GO:0000302">
    <property type="term" value="P:response to reactive oxygen species"/>
    <property type="evidence" value="ECO:0007669"/>
    <property type="project" value="TreeGrafter"/>
</dbReference>
<feature type="domain" description="Plant heme peroxidase family profile" evidence="17">
    <location>
        <begin position="82"/>
        <end position="352"/>
    </location>
</feature>
<feature type="disulfide bond" evidence="15">
    <location>
        <begin position="55"/>
        <end position="318"/>
    </location>
</feature>
<feature type="disulfide bond" evidence="15">
    <location>
        <begin position="74"/>
        <end position="155"/>
    </location>
</feature>
<feature type="binding site" evidence="13">
    <location>
        <position position="230"/>
    </location>
    <ligand>
        <name>Ca(2+)</name>
        <dbReference type="ChEBI" id="CHEBI:29108"/>
        <label>2</label>
    </ligand>
</feature>
<dbReference type="CDD" id="cd00692">
    <property type="entry name" value="ligninase"/>
    <property type="match status" value="1"/>
</dbReference>
<feature type="active site" description="Proton acceptor" evidence="12">
    <location>
        <position position="87"/>
    </location>
</feature>
<dbReference type="InterPro" id="IPR019794">
    <property type="entry name" value="Peroxidases_AS"/>
</dbReference>
<dbReference type="InterPro" id="IPR024589">
    <property type="entry name" value="Ligninase_C"/>
</dbReference>
<dbReference type="AlphaFoldDB" id="A0AA39IW46"/>
<organism evidence="18 19">
    <name type="scientific">Armillaria borealis</name>
    <dbReference type="NCBI Taxonomy" id="47425"/>
    <lineage>
        <taxon>Eukaryota</taxon>
        <taxon>Fungi</taxon>
        <taxon>Dikarya</taxon>
        <taxon>Basidiomycota</taxon>
        <taxon>Agaricomycotina</taxon>
        <taxon>Agaricomycetes</taxon>
        <taxon>Agaricomycetidae</taxon>
        <taxon>Agaricales</taxon>
        <taxon>Marasmiineae</taxon>
        <taxon>Physalacriaceae</taxon>
        <taxon>Armillaria</taxon>
    </lineage>
</organism>
<dbReference type="GO" id="GO:0020037">
    <property type="term" value="F:heme binding"/>
    <property type="evidence" value="ECO:0007669"/>
    <property type="project" value="UniProtKB-UniRule"/>
</dbReference>
<evidence type="ECO:0000256" key="6">
    <source>
        <dbReference type="ARBA" id="ARBA00022729"/>
    </source>
</evidence>